<reference evidence="4" key="1">
    <citation type="journal article" date="2016" name="Proc. Natl. Acad. Sci. U.S.A.">
        <title>Chromosome-level assembly of Arabidopsis thaliana Ler reveals the extent of translocation and inversion polymorphisms.</title>
        <authorList>
            <person name="Zapata L."/>
            <person name="Ding J."/>
            <person name="Willing E.M."/>
            <person name="Hartwig B."/>
            <person name="Bezdan D."/>
            <person name="Jiao W.B."/>
            <person name="Patel V."/>
            <person name="Velikkakam James G."/>
            <person name="Koornneef M."/>
            <person name="Ossowski S."/>
            <person name="Schneeberger K."/>
        </authorList>
    </citation>
    <scope>NUCLEOTIDE SEQUENCE [LARGE SCALE GENOMIC DNA]</scope>
    <source>
        <strain evidence="4">cv. Landsberg erecta</strain>
    </source>
</reference>
<dbReference type="Pfam" id="PF25123">
    <property type="entry name" value="SWAP1_C"/>
    <property type="match status" value="2"/>
</dbReference>
<feature type="domain" description="SUPPRESSOR-OF-WHITE-APRICOT-like C-terminal" evidence="2">
    <location>
        <begin position="48"/>
        <end position="76"/>
    </location>
</feature>
<evidence type="ECO:0000313" key="4">
    <source>
        <dbReference type="Proteomes" id="UP000078284"/>
    </source>
</evidence>
<dbReference type="AlphaFoldDB" id="A0A178V581"/>
<sequence length="114" mass="12519">MNLEHLNPVATQQFIPNVMPPGAFPGSIPLNASVPPPTQPPAGEKPPPYPLFPPGLIPGIVRKMQIGSRVPYSLVVCLTADPNEPTQYDNVYTSYRKYRSTNYHTSMSARATTR</sequence>
<comment type="caution">
    <text evidence="3">The sequence shown here is derived from an EMBL/GenBank/DDBJ whole genome shotgun (WGS) entry which is preliminary data.</text>
</comment>
<evidence type="ECO:0000259" key="2">
    <source>
        <dbReference type="Pfam" id="PF25123"/>
    </source>
</evidence>
<dbReference type="Proteomes" id="UP000078284">
    <property type="component" value="Chromosome 4"/>
</dbReference>
<feature type="domain" description="SUPPRESSOR-OF-WHITE-APRICOT-like C-terminal" evidence="2">
    <location>
        <begin position="78"/>
        <end position="114"/>
    </location>
</feature>
<dbReference type="EMBL" id="LUHQ01000004">
    <property type="protein sequence ID" value="OAP00974.1"/>
    <property type="molecule type" value="Genomic_DNA"/>
</dbReference>
<evidence type="ECO:0000256" key="1">
    <source>
        <dbReference type="SAM" id="MobiDB-lite"/>
    </source>
</evidence>
<dbReference type="PANTHER" id="PTHR12323">
    <property type="entry name" value="SR-RELATED CTD ASSOCIATED FACTOR 6"/>
    <property type="match status" value="1"/>
</dbReference>
<gene>
    <name evidence="3" type="ordered locus">AXX17_At4g35730</name>
</gene>
<dbReference type="ExpressionAtlas" id="A0A178V581">
    <property type="expression patterns" value="baseline and differential"/>
</dbReference>
<feature type="compositionally biased region" description="Pro residues" evidence="1">
    <location>
        <begin position="34"/>
        <end position="49"/>
    </location>
</feature>
<accession>A0A178V581</accession>
<organism evidence="3 4">
    <name type="scientific">Arabidopsis thaliana</name>
    <name type="common">Mouse-ear cress</name>
    <dbReference type="NCBI Taxonomy" id="3702"/>
    <lineage>
        <taxon>Eukaryota</taxon>
        <taxon>Viridiplantae</taxon>
        <taxon>Streptophyta</taxon>
        <taxon>Embryophyta</taxon>
        <taxon>Tracheophyta</taxon>
        <taxon>Spermatophyta</taxon>
        <taxon>Magnoliopsida</taxon>
        <taxon>eudicotyledons</taxon>
        <taxon>Gunneridae</taxon>
        <taxon>Pentapetalae</taxon>
        <taxon>rosids</taxon>
        <taxon>malvids</taxon>
        <taxon>Brassicales</taxon>
        <taxon>Brassicaceae</taxon>
        <taxon>Camelineae</taxon>
        <taxon>Arabidopsis</taxon>
    </lineage>
</organism>
<evidence type="ECO:0000313" key="3">
    <source>
        <dbReference type="EMBL" id="OAP00974.1"/>
    </source>
</evidence>
<dbReference type="PANTHER" id="PTHR12323:SF0">
    <property type="entry name" value="CALCIUM HOMEOSTASIS ENDOPLASMIC RETICULUM PROTEIN"/>
    <property type="match status" value="1"/>
</dbReference>
<name>A0A178V581_ARATH</name>
<feature type="region of interest" description="Disordered" evidence="1">
    <location>
        <begin position="27"/>
        <end position="49"/>
    </location>
</feature>
<proteinExistence type="predicted"/>
<dbReference type="InterPro" id="IPR056922">
    <property type="entry name" value="SWAP1_C"/>
</dbReference>
<protein>
    <recommendedName>
        <fullName evidence="2">SUPPRESSOR-OF-WHITE-APRICOT-like C-terminal domain-containing protein</fullName>
    </recommendedName>
</protein>